<dbReference type="AlphaFoldDB" id="A0A556ABC0"/>
<organism evidence="1 2">
    <name type="scientific">Verticiella sediminum</name>
    <dbReference type="NCBI Taxonomy" id="1247510"/>
    <lineage>
        <taxon>Bacteria</taxon>
        <taxon>Pseudomonadati</taxon>
        <taxon>Pseudomonadota</taxon>
        <taxon>Betaproteobacteria</taxon>
        <taxon>Burkholderiales</taxon>
        <taxon>Alcaligenaceae</taxon>
        <taxon>Verticiella</taxon>
    </lineage>
</organism>
<proteinExistence type="predicted"/>
<evidence type="ECO:0000313" key="2">
    <source>
        <dbReference type="Proteomes" id="UP000318405"/>
    </source>
</evidence>
<comment type="caution">
    <text evidence="1">The sequence shown here is derived from an EMBL/GenBank/DDBJ whole genome shotgun (WGS) entry which is preliminary data.</text>
</comment>
<accession>A0A556ABC0</accession>
<protein>
    <submittedName>
        <fullName evidence="1">Uncharacterized protein</fullName>
    </submittedName>
</protein>
<sequence length="98" mass="10971">MDTYTIRLEDFPDISDKHRTEAESRFRRTLERALGGGAEVVPAYKAWQAAEETGEHELSTDDVALAKRWLAAASRARNDGFNGLGEAPEAYFEVKLAR</sequence>
<dbReference type="OrthoDB" id="8689403at2"/>
<keyword evidence="2" id="KW-1185">Reference proteome</keyword>
<gene>
    <name evidence="1" type="ORF">FOZ76_20335</name>
</gene>
<evidence type="ECO:0000313" key="1">
    <source>
        <dbReference type="EMBL" id="TSH90189.1"/>
    </source>
</evidence>
<name>A0A556ABC0_9BURK</name>
<dbReference type="RefSeq" id="WP_143950103.1">
    <property type="nucleotide sequence ID" value="NZ_BAABMB010000003.1"/>
</dbReference>
<dbReference type="Proteomes" id="UP000318405">
    <property type="component" value="Unassembled WGS sequence"/>
</dbReference>
<dbReference type="EMBL" id="VLTJ01000039">
    <property type="protein sequence ID" value="TSH90189.1"/>
    <property type="molecule type" value="Genomic_DNA"/>
</dbReference>
<reference evidence="1 2" key="1">
    <citation type="submission" date="2019-07" db="EMBL/GenBank/DDBJ databases">
        <title>Qingshengfaniella alkalisoli gen. nov., sp. nov., isolated from saline soil.</title>
        <authorList>
            <person name="Xu L."/>
            <person name="Huang X.-X."/>
            <person name="Sun J.-Q."/>
        </authorList>
    </citation>
    <scope>NUCLEOTIDE SEQUENCE [LARGE SCALE GENOMIC DNA]</scope>
    <source>
        <strain evidence="1 2">DSM 27279</strain>
    </source>
</reference>